<feature type="domain" description="ABC transporter" evidence="5">
    <location>
        <begin position="46"/>
        <end position="271"/>
    </location>
</feature>
<comment type="similarity">
    <text evidence="1">Belongs to the ABC transporter superfamily.</text>
</comment>
<gene>
    <name evidence="6" type="ORF">IEG06_08925</name>
</gene>
<dbReference type="PROSITE" id="PS50893">
    <property type="entry name" value="ABC_TRANSPORTER_2"/>
    <property type="match status" value="1"/>
</dbReference>
<dbReference type="GO" id="GO:0005524">
    <property type="term" value="F:ATP binding"/>
    <property type="evidence" value="ECO:0007669"/>
    <property type="project" value="UniProtKB-KW"/>
</dbReference>
<dbReference type="Proteomes" id="UP000627521">
    <property type="component" value="Unassembled WGS sequence"/>
</dbReference>
<proteinExistence type="inferred from homology"/>
<keyword evidence="2" id="KW-0813">Transport</keyword>
<dbReference type="InterPro" id="IPR027417">
    <property type="entry name" value="P-loop_NTPase"/>
</dbReference>
<keyword evidence="4 6" id="KW-0067">ATP-binding</keyword>
<evidence type="ECO:0000256" key="4">
    <source>
        <dbReference type="ARBA" id="ARBA00022840"/>
    </source>
</evidence>
<name>A0ABR8LUR8_9FLAO</name>
<keyword evidence="7" id="KW-1185">Reference proteome</keyword>
<evidence type="ECO:0000256" key="1">
    <source>
        <dbReference type="ARBA" id="ARBA00005417"/>
    </source>
</evidence>
<sequence length="427" mass="47661">MEEKDIILKAEYISKQYRLGLVGTGTISHDLNRWWHKVRGKADPYLKVGESNDRSTKGQSEYVWALQDINFEVKRGEVLGIIGKNGAGKSTLLKILSKVTGPTTGDIKTKGRIASLLEVGTGFHGEMTGRENVYLNGAILGMTKKEISSKIDEIIEFSGCQRYIDTPVKRYSSGMTVRLAFAVAAFLEPEILVIDEVLAVGDAEFQKKAIGKMQDISRGEGRTVLFVSHNMTAVKNLCTRGIVLEQGKVVFEGTSNASVDYYLSNSKSIKRDFVVLNDNHRNLNRSKEAILKTIRLLKNNLNSNSSIDLELFLESKIFTNNLVCLTGTICNDRDESLGSFFSESFKLLDGKMCLIINIHNTNLSLGAYYINFSISKGDFKKNNLEVLDNAYQAIGFEILSNEEGIGNAYKWNDSWGNFHFNTKIKIN</sequence>
<dbReference type="SMART" id="SM00382">
    <property type="entry name" value="AAA"/>
    <property type="match status" value="1"/>
</dbReference>
<accession>A0ABR8LUR8</accession>
<dbReference type="InterPro" id="IPR003439">
    <property type="entry name" value="ABC_transporter-like_ATP-bd"/>
</dbReference>
<keyword evidence="3" id="KW-0547">Nucleotide-binding</keyword>
<evidence type="ECO:0000313" key="7">
    <source>
        <dbReference type="Proteomes" id="UP000627521"/>
    </source>
</evidence>
<dbReference type="InterPro" id="IPR015860">
    <property type="entry name" value="ABC_transpr_TagH-like"/>
</dbReference>
<dbReference type="Gene3D" id="3.40.50.300">
    <property type="entry name" value="P-loop containing nucleotide triphosphate hydrolases"/>
    <property type="match status" value="1"/>
</dbReference>
<organism evidence="6 7">
    <name type="scientific">Olleya marilimosa</name>
    <dbReference type="NCBI Taxonomy" id="272164"/>
    <lineage>
        <taxon>Bacteria</taxon>
        <taxon>Pseudomonadati</taxon>
        <taxon>Bacteroidota</taxon>
        <taxon>Flavobacteriia</taxon>
        <taxon>Flavobacteriales</taxon>
        <taxon>Flavobacteriaceae</taxon>
    </lineage>
</organism>
<dbReference type="EMBL" id="JACXXH010000004">
    <property type="protein sequence ID" value="MBD3863575.1"/>
    <property type="molecule type" value="Genomic_DNA"/>
</dbReference>
<evidence type="ECO:0000259" key="5">
    <source>
        <dbReference type="PROSITE" id="PS50893"/>
    </source>
</evidence>
<dbReference type="SUPFAM" id="SSF52540">
    <property type="entry name" value="P-loop containing nucleoside triphosphate hydrolases"/>
    <property type="match status" value="1"/>
</dbReference>
<dbReference type="PANTHER" id="PTHR46743:SF2">
    <property type="entry name" value="TEICHOIC ACIDS EXPORT ATP-BINDING PROTEIN TAGH"/>
    <property type="match status" value="1"/>
</dbReference>
<comment type="caution">
    <text evidence="6">The sequence shown here is derived from an EMBL/GenBank/DDBJ whole genome shotgun (WGS) entry which is preliminary data.</text>
</comment>
<dbReference type="PANTHER" id="PTHR46743">
    <property type="entry name" value="TEICHOIC ACIDS EXPORT ATP-BINDING PROTEIN TAGH"/>
    <property type="match status" value="1"/>
</dbReference>
<evidence type="ECO:0000256" key="3">
    <source>
        <dbReference type="ARBA" id="ARBA00022741"/>
    </source>
</evidence>
<evidence type="ECO:0000313" key="6">
    <source>
        <dbReference type="EMBL" id="MBD3863575.1"/>
    </source>
</evidence>
<dbReference type="Pfam" id="PF00005">
    <property type="entry name" value="ABC_tran"/>
    <property type="match status" value="1"/>
</dbReference>
<dbReference type="RefSeq" id="WP_191100045.1">
    <property type="nucleotide sequence ID" value="NZ_JACXXF010000005.1"/>
</dbReference>
<evidence type="ECO:0000256" key="2">
    <source>
        <dbReference type="ARBA" id="ARBA00022448"/>
    </source>
</evidence>
<reference evidence="6 7" key="1">
    <citation type="submission" date="2020-09" db="EMBL/GenBank/DDBJ databases">
        <title>Bacillus nautilus sp. nov., Chryseoglobus crepusculi sp. nov, and Psychrobacter noctis sp. nov., isolated from deep-sea sponges from the equatorial Atlantic.</title>
        <authorList>
            <person name="Stennett H.L."/>
            <person name="Williams S.E."/>
        </authorList>
    </citation>
    <scope>NUCLEOTIDE SEQUENCE [LARGE SCALE GENOMIC DNA]</scope>
    <source>
        <strain evidence="6 7">28M-24</strain>
    </source>
</reference>
<protein>
    <submittedName>
        <fullName evidence="6">ATP-binding cassette domain-containing protein</fullName>
    </submittedName>
</protein>
<dbReference type="InterPro" id="IPR050683">
    <property type="entry name" value="Bact_Polysacc_Export_ATP-bd"/>
</dbReference>
<dbReference type="InterPro" id="IPR003593">
    <property type="entry name" value="AAA+_ATPase"/>
</dbReference>
<dbReference type="CDD" id="cd03220">
    <property type="entry name" value="ABC_KpsT_Wzt"/>
    <property type="match status" value="1"/>
</dbReference>